<dbReference type="CDD" id="cd22222">
    <property type="entry name" value="HkD_Hook"/>
    <property type="match status" value="1"/>
</dbReference>
<evidence type="ECO:0000256" key="8">
    <source>
        <dbReference type="SAM" id="MobiDB-lite"/>
    </source>
</evidence>
<protein>
    <recommendedName>
        <fullName evidence="9">Calponin-homology (CH) domain-containing protein</fullName>
    </recommendedName>
</protein>
<evidence type="ECO:0000256" key="3">
    <source>
        <dbReference type="ARBA" id="ARBA00022490"/>
    </source>
</evidence>
<dbReference type="GO" id="GO:0051959">
    <property type="term" value="F:dynein light intermediate chain binding"/>
    <property type="evidence" value="ECO:0007669"/>
    <property type="project" value="TreeGrafter"/>
</dbReference>
<dbReference type="GO" id="GO:0008017">
    <property type="term" value="F:microtubule binding"/>
    <property type="evidence" value="ECO:0007669"/>
    <property type="project" value="InterPro"/>
</dbReference>
<sequence length="706" mass="81916">MALCDHLTIWLNTFDGLEGLHQTPEDLSDGVAIAEVLTQIAPEWFDSDWMSKIKQDISDNHRLKLSNMKKILKGMVDYYNEVLMQDLETFTCPDVSVIAEFNNKDELGRMLQLVLGCAMNCEDKEQYIQAVMNLESDVQMTVMNCMQELMELRENSRLSADEPDYAANLRSPSFTSAEREQFNQKIHELQETVRKYREENSTLQMENERLILGGGSNRKESERGADDKMVAQMQFQMDKMKEENFALESAKDDFKLRYDLKEKEVHGLNDKIEQLSSLADEARSLKDEMDVLRHTQDKVARYEATIEAYKKKLGELGDMRQQMKTLEQKNEIYMQQTMSLEEDSKRANALKNQVELYKTQISDLHSKQMELEKRCDKAEFDAQRNKEKLLSTEAENERLKQERDMLKETNEELTLNQHNSANVLQEGGKPEGLQGLEDLSIGDSPFEMKEKLIRLEHQNKVLTLQLQEAENEKTHILQADLDIANEKVNRLETDNRQLNQEILELRGKVEDVEADKHVETQKTEAEEKAMKRKVDQHMQALQESNSELQRKKKLIDDLETQTTANSSEITSLRDQLVKKDEQMKEMEDRYKNYLDKAKSVIKTIDPKQQPAAVDGQEVSQLRDRLQEKEKLIESLERDHERMKATKEREEKLIISAWYELSMQLHRKAADERQVGTSGLSFLAKQRQAASMRRTSLTSTPRGKATA</sequence>
<dbReference type="Pfam" id="PF19047">
    <property type="entry name" value="HOOK_N"/>
    <property type="match status" value="1"/>
</dbReference>
<dbReference type="SUPFAM" id="SSF116907">
    <property type="entry name" value="Hook domain"/>
    <property type="match status" value="1"/>
</dbReference>
<evidence type="ECO:0000256" key="6">
    <source>
        <dbReference type="ARBA" id="ARBA00023212"/>
    </source>
</evidence>
<dbReference type="PANTHER" id="PTHR18947">
    <property type="entry name" value="HOOK PROTEINS"/>
    <property type="match status" value="1"/>
</dbReference>
<accession>A0A7M5UYI8</accession>
<feature type="region of interest" description="Disordered" evidence="8">
    <location>
        <begin position="683"/>
        <end position="706"/>
    </location>
</feature>
<evidence type="ECO:0000256" key="1">
    <source>
        <dbReference type="ARBA" id="ARBA00004245"/>
    </source>
</evidence>
<dbReference type="InterPro" id="IPR001715">
    <property type="entry name" value="CH_dom"/>
</dbReference>
<dbReference type="GeneID" id="136802379"/>
<dbReference type="PROSITE" id="PS50021">
    <property type="entry name" value="CH"/>
    <property type="match status" value="1"/>
</dbReference>
<comment type="subcellular location">
    <subcellularLocation>
        <location evidence="1">Cytoplasm</location>
        <location evidence="1">Cytoskeleton</location>
    </subcellularLocation>
</comment>
<dbReference type="InterPro" id="IPR043936">
    <property type="entry name" value="HOOK_N"/>
</dbReference>
<dbReference type="GO" id="GO:0031122">
    <property type="term" value="P:cytoplasmic microtubule organization"/>
    <property type="evidence" value="ECO:0007669"/>
    <property type="project" value="InterPro"/>
</dbReference>
<dbReference type="FunFam" id="1.10.418.10:FF:000024">
    <property type="entry name" value="Hook homolog 3 (Drosophila)"/>
    <property type="match status" value="1"/>
</dbReference>
<keyword evidence="5 7" id="KW-0175">Coiled coil</keyword>
<feature type="domain" description="Calponin-homology (CH)" evidence="9">
    <location>
        <begin position="1"/>
        <end position="118"/>
    </location>
</feature>
<feature type="coiled-coil region" evidence="7">
    <location>
        <begin position="258"/>
        <end position="416"/>
    </location>
</feature>
<evidence type="ECO:0000256" key="7">
    <source>
        <dbReference type="SAM" id="Coils"/>
    </source>
</evidence>
<dbReference type="Proteomes" id="UP000594262">
    <property type="component" value="Unplaced"/>
</dbReference>
<keyword evidence="3" id="KW-0963">Cytoplasm</keyword>
<dbReference type="OrthoDB" id="49395at2759"/>
<dbReference type="GO" id="GO:0005874">
    <property type="term" value="C:microtubule"/>
    <property type="evidence" value="ECO:0007669"/>
    <property type="project" value="UniProtKB-KW"/>
</dbReference>
<name>A0A7M5UYI8_9CNID</name>
<organism evidence="10 11">
    <name type="scientific">Clytia hemisphaerica</name>
    <dbReference type="NCBI Taxonomy" id="252671"/>
    <lineage>
        <taxon>Eukaryota</taxon>
        <taxon>Metazoa</taxon>
        <taxon>Cnidaria</taxon>
        <taxon>Hydrozoa</taxon>
        <taxon>Hydroidolina</taxon>
        <taxon>Leptothecata</taxon>
        <taxon>Obeliida</taxon>
        <taxon>Clytiidae</taxon>
        <taxon>Clytia</taxon>
    </lineage>
</organism>
<dbReference type="GO" id="GO:0005737">
    <property type="term" value="C:cytoplasm"/>
    <property type="evidence" value="ECO:0007669"/>
    <property type="project" value="TreeGrafter"/>
</dbReference>
<dbReference type="GO" id="GO:0030705">
    <property type="term" value="P:cytoskeleton-dependent intracellular transport"/>
    <property type="evidence" value="ECO:0007669"/>
    <property type="project" value="InterPro"/>
</dbReference>
<evidence type="ECO:0000256" key="4">
    <source>
        <dbReference type="ARBA" id="ARBA00022701"/>
    </source>
</evidence>
<dbReference type="InterPro" id="IPR036872">
    <property type="entry name" value="CH_dom_sf"/>
</dbReference>
<keyword evidence="4" id="KW-0493">Microtubule</keyword>
<dbReference type="RefSeq" id="XP_066915216.1">
    <property type="nucleotide sequence ID" value="XM_067059115.1"/>
</dbReference>
<dbReference type="InterPro" id="IPR008636">
    <property type="entry name" value="Hook_C"/>
</dbReference>
<dbReference type="EnsemblMetazoa" id="CLYHEMT004589.1">
    <property type="protein sequence ID" value="CLYHEMP004589.1"/>
    <property type="gene ID" value="CLYHEMG004589"/>
</dbReference>
<dbReference type="GO" id="GO:0005813">
    <property type="term" value="C:centrosome"/>
    <property type="evidence" value="ECO:0007669"/>
    <property type="project" value="TreeGrafter"/>
</dbReference>
<feature type="coiled-coil region" evidence="7">
    <location>
        <begin position="179"/>
        <end position="206"/>
    </location>
</feature>
<proteinExistence type="inferred from homology"/>
<dbReference type="Pfam" id="PF05622">
    <property type="entry name" value="HOOK"/>
    <property type="match status" value="1"/>
</dbReference>
<keyword evidence="11" id="KW-1185">Reference proteome</keyword>
<dbReference type="PANTHER" id="PTHR18947:SF39">
    <property type="entry name" value="PROTEIN HOOK"/>
    <property type="match status" value="1"/>
</dbReference>
<feature type="coiled-coil region" evidence="7">
    <location>
        <begin position="452"/>
        <end position="652"/>
    </location>
</feature>
<keyword evidence="6" id="KW-0206">Cytoskeleton</keyword>
<evidence type="ECO:0000256" key="2">
    <source>
        <dbReference type="ARBA" id="ARBA00006946"/>
    </source>
</evidence>
<reference evidence="10" key="1">
    <citation type="submission" date="2021-01" db="UniProtKB">
        <authorList>
            <consortium name="EnsemblMetazoa"/>
        </authorList>
    </citation>
    <scope>IDENTIFICATION</scope>
</reference>
<dbReference type="AlphaFoldDB" id="A0A7M5UYI8"/>
<evidence type="ECO:0000313" key="11">
    <source>
        <dbReference type="Proteomes" id="UP000594262"/>
    </source>
</evidence>
<evidence type="ECO:0000259" key="9">
    <source>
        <dbReference type="PROSITE" id="PS50021"/>
    </source>
</evidence>
<dbReference type="Gene3D" id="1.10.418.10">
    <property type="entry name" value="Calponin-like domain"/>
    <property type="match status" value="1"/>
</dbReference>
<evidence type="ECO:0000313" key="10">
    <source>
        <dbReference type="EnsemblMetazoa" id="CLYHEMP004589.1"/>
    </source>
</evidence>
<comment type="similarity">
    <text evidence="2">Belongs to the hook family.</text>
</comment>
<evidence type="ECO:0000256" key="5">
    <source>
        <dbReference type="ARBA" id="ARBA00023054"/>
    </source>
</evidence>